<comment type="caution">
    <text evidence="4">The sequence shown here is derived from an EMBL/GenBank/DDBJ whole genome shotgun (WGS) entry which is preliminary data.</text>
</comment>
<dbReference type="InterPro" id="IPR006076">
    <property type="entry name" value="FAD-dep_OxRdtase"/>
</dbReference>
<dbReference type="Gene3D" id="3.50.50.60">
    <property type="entry name" value="FAD/NAD(P)-binding domain"/>
    <property type="match status" value="1"/>
</dbReference>
<dbReference type="Pfam" id="PF01266">
    <property type="entry name" value="DAO"/>
    <property type="match status" value="1"/>
</dbReference>
<evidence type="ECO:0000313" key="4">
    <source>
        <dbReference type="EMBL" id="MCQ8278518.1"/>
    </source>
</evidence>
<keyword evidence="2" id="KW-0560">Oxidoreductase</keyword>
<evidence type="ECO:0000313" key="5">
    <source>
        <dbReference type="Proteomes" id="UP001524587"/>
    </source>
</evidence>
<dbReference type="Gene3D" id="3.30.9.10">
    <property type="entry name" value="D-Amino Acid Oxidase, subunit A, domain 2"/>
    <property type="match status" value="1"/>
</dbReference>
<dbReference type="PANTHER" id="PTHR13847">
    <property type="entry name" value="SARCOSINE DEHYDROGENASE-RELATED"/>
    <property type="match status" value="1"/>
</dbReference>
<keyword evidence="5" id="KW-1185">Reference proteome</keyword>
<gene>
    <name evidence="4" type="ORF">NFI95_08645</name>
</gene>
<evidence type="ECO:0000256" key="2">
    <source>
        <dbReference type="ARBA" id="ARBA00023002"/>
    </source>
</evidence>
<feature type="domain" description="FAD dependent oxidoreductase" evidence="3">
    <location>
        <begin position="13"/>
        <end position="411"/>
    </location>
</feature>
<dbReference type="SUPFAM" id="SSF51905">
    <property type="entry name" value="FAD/NAD(P)-binding domain"/>
    <property type="match status" value="1"/>
</dbReference>
<organism evidence="4 5">
    <name type="scientific">Endosaccharibacter trunci</name>
    <dbReference type="NCBI Taxonomy" id="2812733"/>
    <lineage>
        <taxon>Bacteria</taxon>
        <taxon>Pseudomonadati</taxon>
        <taxon>Pseudomonadota</taxon>
        <taxon>Alphaproteobacteria</taxon>
        <taxon>Acetobacterales</taxon>
        <taxon>Acetobacteraceae</taxon>
        <taxon>Endosaccharibacter</taxon>
    </lineage>
</organism>
<comment type="similarity">
    <text evidence="1">Belongs to the DadA oxidoreductase family.</text>
</comment>
<protein>
    <submittedName>
        <fullName evidence="4">FAD-binding oxidoreductase</fullName>
    </submittedName>
</protein>
<dbReference type="EMBL" id="JAMSKV010000006">
    <property type="protein sequence ID" value="MCQ8278518.1"/>
    <property type="molecule type" value="Genomic_DNA"/>
</dbReference>
<reference evidence="4 5" key="1">
    <citation type="submission" date="2022-06" db="EMBL/GenBank/DDBJ databases">
        <title>Endosaccharibacter gen. nov., sp. nov., endophytic bacteria isolated from sugarcane.</title>
        <authorList>
            <person name="Pitiwittayakul N."/>
            <person name="Yukphan P."/>
            <person name="Charoenyingcharoen P."/>
            <person name="Tanasupawat S."/>
        </authorList>
    </citation>
    <scope>NUCLEOTIDE SEQUENCE [LARGE SCALE GENOMIC DNA]</scope>
    <source>
        <strain evidence="4 5">KSS8</strain>
    </source>
</reference>
<dbReference type="Proteomes" id="UP001524587">
    <property type="component" value="Unassembled WGS sequence"/>
</dbReference>
<name>A0ABT1W6L6_9PROT</name>
<proteinExistence type="inferred from homology"/>
<dbReference type="InterPro" id="IPR036188">
    <property type="entry name" value="FAD/NAD-bd_sf"/>
</dbReference>
<dbReference type="RefSeq" id="WP_422863998.1">
    <property type="nucleotide sequence ID" value="NZ_JAMSKV010000006.1"/>
</dbReference>
<evidence type="ECO:0000259" key="3">
    <source>
        <dbReference type="Pfam" id="PF01266"/>
    </source>
</evidence>
<evidence type="ECO:0000256" key="1">
    <source>
        <dbReference type="ARBA" id="ARBA00009410"/>
    </source>
</evidence>
<dbReference type="PROSITE" id="PS51257">
    <property type="entry name" value="PROKAR_LIPOPROTEIN"/>
    <property type="match status" value="1"/>
</dbReference>
<dbReference type="PANTHER" id="PTHR13847:SF280">
    <property type="entry name" value="D-AMINO ACID DEHYDROGENASE"/>
    <property type="match status" value="1"/>
</dbReference>
<sequence length="441" mass="46318">MERDGPSLPARVDVVVIGGGIVGACTALELAKRGRSVALIEKGDIGAEQSGRNWGWCRTMGRDPAEVPLSLLATQRWRELQAEIGTDLGYRQAGTLYLAATPQAQRAHVLWLDSVRGQPVDTRLLDGDEVAALLPGLSGRWAGGLHTPSDGRAEPGLAAGAIAAAAGRAGVRVLSGCAARGLEVSSGRLSAVVTERGAIACGSVVVAGGAFSRLFCRTFGLSLPQLRVNSAAARTEPVHEGPLADGPEIAVGGPDFAFRRRLDGGYTFARRGLATHEIVPDSFALLRRFLPTLRSSKDTIRLRLGRGFATAWQDGRRPRRTGVSVFERQRLLDPGPNPGEIDSAWSNLIRAYPDFSGTRIAESWSGVIDVTPDALPIISTIAELEGVVIATGFSGHGFGVAPGTAMLVADLVTGATPVVDPSPFALARFGATLRSPSRADN</sequence>
<accession>A0ABT1W6L6</accession>